<organism evidence="2 3">
    <name type="scientific">Corynebacterium massiliense DSM 45435</name>
    <dbReference type="NCBI Taxonomy" id="1121364"/>
    <lineage>
        <taxon>Bacteria</taxon>
        <taxon>Bacillati</taxon>
        <taxon>Actinomycetota</taxon>
        <taxon>Actinomycetes</taxon>
        <taxon>Mycobacteriales</taxon>
        <taxon>Corynebacteriaceae</taxon>
        <taxon>Corynebacterium</taxon>
    </lineage>
</organism>
<reference evidence="2 3" key="1">
    <citation type="submission" date="2020-10" db="EMBL/GenBank/DDBJ databases">
        <title>Complete genome sequence of Corynebacterium massiliense DSM 45435, type strain of Corynebacterium massiliense.</title>
        <authorList>
            <person name="Busche T."/>
            <person name="Kalinowski J."/>
            <person name="Ruckert C."/>
        </authorList>
    </citation>
    <scope>NUCLEOTIDE SEQUENCE [LARGE SCALE GENOMIC DNA]</scope>
    <source>
        <strain evidence="2 3">DSM 45435</strain>
    </source>
</reference>
<dbReference type="EC" id="3.2.1.-" evidence="2"/>
<feature type="compositionally biased region" description="Basic and acidic residues" evidence="1">
    <location>
        <begin position="200"/>
        <end position="212"/>
    </location>
</feature>
<feature type="region of interest" description="Disordered" evidence="1">
    <location>
        <begin position="200"/>
        <end position="229"/>
    </location>
</feature>
<protein>
    <submittedName>
        <fullName evidence="2">Glycogen debranching enzyme</fullName>
        <ecNumber evidence="2">3.2.1.-</ecNumber>
    </submittedName>
</protein>
<keyword evidence="2" id="KW-0378">Hydrolase</keyword>
<sequence>MVYNHTAEGNRFGPTVAFRGIDNRAYYHLEDDAPAKYTDYTGTGNSLNAGHPRALQLVLDSLRYWVEEMHVDGFRFDLAATLARENGDINHRASFFDLVLQDPVLSTVKLIAEPWDIGNDGYQVGRFPAVWREWNGEYRDTVRDFWRGEPATLGEFASRITGSSDLYAGNGRRPTDSVNFVTAHDGFTLADLVSYDDKHNAANGEDNRDGDNNNRSWNHGVEGPTDDPDIARLRRRQQRNFLATLLVSQGTPMLSHGDELGRTQGGNNNAYCQDNETSWMDWGLLDKEKNSELHVFTKRLIALRRDNPVFRRRHFFAGGPLGSDAHDRDIAWMVPSGELMTQEDWDHDFGKALMVFLNGAAINELDDAGKPIEGDSFILIFNAHHEAIDFTLPGADLGQRWTTVVDTAESGGYPAAETVVEAEGNICVQPRSMLILQEMDSAASAG</sequence>
<dbReference type="GO" id="GO:0016798">
    <property type="term" value="F:hydrolase activity, acting on glycosyl bonds"/>
    <property type="evidence" value="ECO:0007669"/>
    <property type="project" value="UniProtKB-KW"/>
</dbReference>
<accession>A0ABY7U8U2</accession>
<evidence type="ECO:0000313" key="2">
    <source>
        <dbReference type="EMBL" id="WCZ32816.1"/>
    </source>
</evidence>
<dbReference type="SUPFAM" id="SSF51445">
    <property type="entry name" value="(Trans)glycosidases"/>
    <property type="match status" value="1"/>
</dbReference>
<proteinExistence type="predicted"/>
<dbReference type="InterPro" id="IPR017853">
    <property type="entry name" value="GH"/>
</dbReference>
<dbReference type="InterPro" id="IPR013780">
    <property type="entry name" value="Glyco_hydro_b"/>
</dbReference>
<dbReference type="Gene3D" id="2.60.40.1180">
    <property type="entry name" value="Golgi alpha-mannosidase II"/>
    <property type="match status" value="1"/>
</dbReference>
<dbReference type="EMBL" id="CP063189">
    <property type="protein sequence ID" value="WCZ32816.1"/>
    <property type="molecule type" value="Genomic_DNA"/>
</dbReference>
<gene>
    <name evidence="2" type="primary">glgX</name>
    <name evidence="2" type="ORF">CMASS_06910</name>
</gene>
<dbReference type="PANTHER" id="PTHR43002">
    <property type="entry name" value="GLYCOGEN DEBRANCHING ENZYME"/>
    <property type="match status" value="1"/>
</dbReference>
<dbReference type="CDD" id="cd11326">
    <property type="entry name" value="AmyAc_Glg_debranch"/>
    <property type="match status" value="1"/>
</dbReference>
<dbReference type="Proteomes" id="UP001220064">
    <property type="component" value="Chromosome"/>
</dbReference>
<keyword evidence="2" id="KW-0326">Glycosidase</keyword>
<evidence type="ECO:0000313" key="3">
    <source>
        <dbReference type="Proteomes" id="UP001220064"/>
    </source>
</evidence>
<evidence type="ECO:0000256" key="1">
    <source>
        <dbReference type="SAM" id="MobiDB-lite"/>
    </source>
</evidence>
<dbReference type="SUPFAM" id="SSF51011">
    <property type="entry name" value="Glycosyl hydrolase domain"/>
    <property type="match status" value="1"/>
</dbReference>
<dbReference type="Gene3D" id="3.20.20.80">
    <property type="entry name" value="Glycosidases"/>
    <property type="match status" value="1"/>
</dbReference>
<name>A0ABY7U8U2_9CORY</name>
<keyword evidence="3" id="KW-1185">Reference proteome</keyword>